<sequence length="248" mass="27982">MEFIMNSDEKQLIENLFSRLYKTEIKSSNRDDIAEKLIKDLLEKYPNSPYYMAQTILIQETAIKKLNEKISVLNNNLEKNKQDDKSASGGGFLSNLFGTKKHQVASKEHMYSNENKPNNTVRDSNFGSFPSQTRSNTIPQSGTINNTSGFLSGALQTAAGVAGGVVMANMLMNLFQNKKPEEDVIDAVHDVDASHIEPNIIDSDPIHNQYVSEDTTYFDNNVENFHQTDYNEICDNDDCNTFEDDNFI</sequence>
<name>A0A4D6Y2C1_BUCMH</name>
<dbReference type="InterPro" id="IPR018648">
    <property type="entry name" value="DUF2076"/>
</dbReference>
<evidence type="ECO:0000313" key="3">
    <source>
        <dbReference type="EMBL" id="QCI23207.1"/>
    </source>
</evidence>
<dbReference type="AlphaFoldDB" id="A0A4D6Y2C1"/>
<feature type="coiled-coil region" evidence="1">
    <location>
        <begin position="56"/>
        <end position="83"/>
    </location>
</feature>
<dbReference type="EMBL" id="CP033004">
    <property type="protein sequence ID" value="QCI23207.1"/>
    <property type="molecule type" value="Genomic_DNA"/>
</dbReference>
<feature type="region of interest" description="Disordered" evidence="2">
    <location>
        <begin position="104"/>
        <end position="142"/>
    </location>
</feature>
<gene>
    <name evidence="3" type="ORF">D9V73_00865</name>
</gene>
<keyword evidence="1" id="KW-0175">Coiled coil</keyword>
<evidence type="ECO:0000256" key="1">
    <source>
        <dbReference type="SAM" id="Coils"/>
    </source>
</evidence>
<dbReference type="Pfam" id="PF09849">
    <property type="entry name" value="DUF2076"/>
    <property type="match status" value="1"/>
</dbReference>
<organism evidence="3 4">
    <name type="scientific">Buchnera aphidicola subsp. Melaphis rhois</name>
    <dbReference type="NCBI Taxonomy" id="118103"/>
    <lineage>
        <taxon>Bacteria</taxon>
        <taxon>Pseudomonadati</taxon>
        <taxon>Pseudomonadota</taxon>
        <taxon>Gammaproteobacteria</taxon>
        <taxon>Enterobacterales</taxon>
        <taxon>Erwiniaceae</taxon>
        <taxon>Buchnera</taxon>
    </lineage>
</organism>
<reference evidence="3 4" key="1">
    <citation type="submission" date="2018-10" db="EMBL/GenBank/DDBJ databases">
        <title>Comparative functional genomics of the obligate endosymbiont Buchnera aphidicola.</title>
        <authorList>
            <person name="Chong R.A."/>
        </authorList>
    </citation>
    <scope>NUCLEOTIDE SEQUENCE [LARGE SCALE GENOMIC DNA]</scope>
    <source>
        <strain evidence="3 4">Mrh</strain>
    </source>
</reference>
<accession>A0A4D6Y2C1</accession>
<feature type="compositionally biased region" description="Polar residues" evidence="2">
    <location>
        <begin position="112"/>
        <end position="142"/>
    </location>
</feature>
<evidence type="ECO:0000313" key="4">
    <source>
        <dbReference type="Proteomes" id="UP000298566"/>
    </source>
</evidence>
<dbReference type="Proteomes" id="UP000298566">
    <property type="component" value="Chromosome"/>
</dbReference>
<dbReference type="OrthoDB" id="122910at2"/>
<protein>
    <submittedName>
        <fullName evidence="3">DUF2076 domain-containing protein</fullName>
    </submittedName>
</protein>
<evidence type="ECO:0000256" key="2">
    <source>
        <dbReference type="SAM" id="MobiDB-lite"/>
    </source>
</evidence>
<proteinExistence type="predicted"/>